<sequence length="1890" mass="208083">MTIRPPAPRRFGQDDLDDVFSAIIPPADAATADKAKASVKPKKMDPLQKRLSMSAQKRNEVRNLENGSTPQAPSSSRSSDIHSPGELLPTPSGPTTSTPLNRNPLQPYNTAPGSISLVKSILKRNRGTPVRLAATVEEGTRENTEQARWGSSSPTKEGKASTRPALKAADSFQLLVTRSTVPQAIPGVDLTNRNVTNATAGGVDDTDIVPGSDDTIVSGDDEKTSSSDENTNPGNGNNQQPPPESSGDGGDRQPGVAASSLKPDDGVMEASSVDSLLDIIIHEADDLMAVEDAYNLIQVRYRKLFAQAQSSPATTEDSVIELSSDLLLALDKFHKCSSDIYRSFIRDISRLVGTPISSIPPPVLDSSPPPDEHLDPTQGEITPSPSPESHARLVNFNQHSRKAVARVPASPTLGIARLSSSSNPPSSPNPTRQGYSEAEVRYRRALAGVGQSSLRFLAFVFHRSELYQCFSDADITSLISSVLVIPNTPKLHTPNPKKSYALAMYSLCHLRVPVTCVQPIKEKMMRVLTYGLGEGGLKCWGGGPGKREGEGGNVKARFECFAAMANALVQYPSLFIPRHKDLIPLILGGLIDSQQGMKVKAGMALCGFMKGKMNWLRDTERDVKAVQAKLEAIDEQDLAEKERVLAEVKAVIQDWKWARKVMAEAETTTVTILKSNLRPSFVVDPQRAKFSDAIGDLIQKALSTDPLWACAMFACLVSMMGQGFLKESARYRAMNSLVLVSDLESLVTAVKANSALLLTQSVLGDKEQQQKCAGRTTLCRLAWNHTIYAIFNYRSQQYIREASASPCKYYDINYPLGDKMMIAILSLPSEVRRMEGILLETAKIVSNTEGKLEWSHVQPVPMRAWLEMCSNSITSIIYAYTGAIMRCIPRQDQAESVQDPVAEAALTHERLSKIFDDIVMVFLPSMLCTKALDGIVTEAWGILSALVQYTPGNKLKSWSMSRLLCEAFFRNETLNRDLTPSYRDRICLEAAGEMMSSAIQPNNIPPWGTELICSKFVGGFGALFISAVTSLRGIEKLENTGKWVKISDEEEQAPLMPRILVDIWEALLHHVSTQAEDGRLLHQSLAEITRILVELYKMGVTSYTPIFLQNEPLYDSEVRRIQVYHYLVQISAKVLDNKFSESRLTLNTPAQWSNNAVGSSNVITADASGNPTPAGYQLQHILHTFFENDGLCDRAAESFIAVFRDLAKWTCTGAGGKQTLGQLSAILTTSPLSNANDDIAWGIWTILCQQWSALLEHVSPGTRSTSSPDNTLVLLTNLLSLPFKYAPLTNFLTMPPVNPWTGIWEQLFNVATLRCKARHQSYQLSVVEPICKFILALEDWQSLVFRTDATWSCMMGLALGTEPKRLEAAELSMSYLSMVDQLVAKHSPGHPKVSRVLSAALACCNAESLGLGVVERLWCTALSTRFSTLNVEAEKGLTGMILTMLESPSPPPIRETLERFSLIFCHLLQLGSTQSDSTFREIWNVSFGGKIELNDNDIPSPLLSMLRVRWEADTSLFEMPTWKKAREASQAARRAISTADYEADQSNEAESSTMNATAPTLSEVSETQSQSMRSSSPDAISGNLPDSEQGGMEVDNKTERRKARSATKRSGKKPRSLKRSSQAAVEAEEESQSQSANRSSSKIVRDDTITRESKRQKTSRSTSQIVPSPVKPAAEPVALSSSPTRRSDRSTSGRFVRKTSRFEVPEVLRQEDAPAQKKKTTEQVEMGLSGPEQPEDRVEVVLPALSQRQRDSADSAADREQILVRQPAFARKRSLMPEFTRVLHASEDFDRPPSRPSFSRSRVLSKTVSNPEHMRQHSQTQSSSSRPSSPTPEVFALIQQAAQLKHTIRDLDDDKINDLLGTLEILRSTGQRVLTDRYEELRNRNGLGKK</sequence>
<keyword evidence="2" id="KW-1185">Reference proteome</keyword>
<name>A0ACC2VS07_9TREE</name>
<comment type="caution">
    <text evidence="1">The sequence shown here is derived from an EMBL/GenBank/DDBJ whole genome shotgun (WGS) entry which is preliminary data.</text>
</comment>
<organism evidence="1 2">
    <name type="scientific">Naganishia friedmannii</name>
    <dbReference type="NCBI Taxonomy" id="89922"/>
    <lineage>
        <taxon>Eukaryota</taxon>
        <taxon>Fungi</taxon>
        <taxon>Dikarya</taxon>
        <taxon>Basidiomycota</taxon>
        <taxon>Agaricomycotina</taxon>
        <taxon>Tremellomycetes</taxon>
        <taxon>Filobasidiales</taxon>
        <taxon>Filobasidiaceae</taxon>
        <taxon>Naganishia</taxon>
    </lineage>
</organism>
<gene>
    <name evidence="1" type="ORF">QFC21_003128</name>
</gene>
<protein>
    <submittedName>
        <fullName evidence="1">Uncharacterized protein</fullName>
    </submittedName>
</protein>
<proteinExistence type="predicted"/>
<reference evidence="1" key="1">
    <citation type="submission" date="2023-04" db="EMBL/GenBank/DDBJ databases">
        <title>Draft Genome sequencing of Naganishia species isolated from polar environments using Oxford Nanopore Technology.</title>
        <authorList>
            <person name="Leo P."/>
            <person name="Venkateswaran K."/>
        </authorList>
    </citation>
    <scope>NUCLEOTIDE SEQUENCE</scope>
    <source>
        <strain evidence="1">MNA-CCFEE 5423</strain>
    </source>
</reference>
<accession>A0ACC2VS07</accession>
<evidence type="ECO:0000313" key="1">
    <source>
        <dbReference type="EMBL" id="KAJ9101789.1"/>
    </source>
</evidence>
<dbReference type="Proteomes" id="UP001227268">
    <property type="component" value="Unassembled WGS sequence"/>
</dbReference>
<dbReference type="EMBL" id="JASBWT010000009">
    <property type="protein sequence ID" value="KAJ9101789.1"/>
    <property type="molecule type" value="Genomic_DNA"/>
</dbReference>
<evidence type="ECO:0000313" key="2">
    <source>
        <dbReference type="Proteomes" id="UP001227268"/>
    </source>
</evidence>